<protein>
    <submittedName>
        <fullName evidence="2">Uncharacterized protein</fullName>
    </submittedName>
</protein>
<dbReference type="EMBL" id="JAOYFB010000036">
    <property type="protein sequence ID" value="KAK4021342.1"/>
    <property type="molecule type" value="Genomic_DNA"/>
</dbReference>
<name>A0ABR0A871_9CRUS</name>
<dbReference type="Proteomes" id="UP001234178">
    <property type="component" value="Unassembled WGS sequence"/>
</dbReference>
<feature type="region of interest" description="Disordered" evidence="1">
    <location>
        <begin position="1"/>
        <end position="58"/>
    </location>
</feature>
<keyword evidence="3" id="KW-1185">Reference proteome</keyword>
<gene>
    <name evidence="2" type="ORF">OUZ56_003259</name>
</gene>
<comment type="caution">
    <text evidence="2">The sequence shown here is derived from an EMBL/GenBank/DDBJ whole genome shotgun (WGS) entry which is preliminary data.</text>
</comment>
<evidence type="ECO:0000313" key="3">
    <source>
        <dbReference type="Proteomes" id="UP001234178"/>
    </source>
</evidence>
<reference evidence="2 3" key="1">
    <citation type="journal article" date="2023" name="Nucleic Acids Res.">
        <title>The hologenome of Daphnia magna reveals possible DNA methylation and microbiome-mediated evolution of the host genome.</title>
        <authorList>
            <person name="Chaturvedi A."/>
            <person name="Li X."/>
            <person name="Dhandapani V."/>
            <person name="Marshall H."/>
            <person name="Kissane S."/>
            <person name="Cuenca-Cambronero M."/>
            <person name="Asole G."/>
            <person name="Calvet F."/>
            <person name="Ruiz-Romero M."/>
            <person name="Marangio P."/>
            <person name="Guigo R."/>
            <person name="Rago D."/>
            <person name="Mirbahai L."/>
            <person name="Eastwood N."/>
            <person name="Colbourne J.K."/>
            <person name="Zhou J."/>
            <person name="Mallon E."/>
            <person name="Orsini L."/>
        </authorList>
    </citation>
    <scope>NUCLEOTIDE SEQUENCE [LARGE SCALE GENOMIC DNA]</scope>
    <source>
        <strain evidence="2">LRV0_1</strain>
    </source>
</reference>
<accession>A0ABR0A871</accession>
<proteinExistence type="predicted"/>
<feature type="compositionally biased region" description="Acidic residues" evidence="1">
    <location>
        <begin position="1"/>
        <end position="16"/>
    </location>
</feature>
<sequence length="80" mass="8759">MDEESEGESGSEDESDLGSTNTNSDVRLPLKVARVQDDSQSCEEVSQHKSPSKKVKMGSHSFNDELFYSSSNIQLFAGQS</sequence>
<organism evidence="2 3">
    <name type="scientific">Daphnia magna</name>
    <dbReference type="NCBI Taxonomy" id="35525"/>
    <lineage>
        <taxon>Eukaryota</taxon>
        <taxon>Metazoa</taxon>
        <taxon>Ecdysozoa</taxon>
        <taxon>Arthropoda</taxon>
        <taxon>Crustacea</taxon>
        <taxon>Branchiopoda</taxon>
        <taxon>Diplostraca</taxon>
        <taxon>Cladocera</taxon>
        <taxon>Anomopoda</taxon>
        <taxon>Daphniidae</taxon>
        <taxon>Daphnia</taxon>
    </lineage>
</organism>
<evidence type="ECO:0000313" key="2">
    <source>
        <dbReference type="EMBL" id="KAK4021342.1"/>
    </source>
</evidence>
<evidence type="ECO:0000256" key="1">
    <source>
        <dbReference type="SAM" id="MobiDB-lite"/>
    </source>
</evidence>